<dbReference type="FunFam" id="3.30.565.10:FF:000006">
    <property type="entry name" value="Sensor histidine kinase WalK"/>
    <property type="match status" value="1"/>
</dbReference>
<dbReference type="PROSITE" id="PS50109">
    <property type="entry name" value="HIS_KIN"/>
    <property type="match status" value="1"/>
</dbReference>
<dbReference type="Gene3D" id="1.10.287.130">
    <property type="match status" value="1"/>
</dbReference>
<evidence type="ECO:0000256" key="2">
    <source>
        <dbReference type="ARBA" id="ARBA00012438"/>
    </source>
</evidence>
<sequence length="460" mass="52622">MKNKFFKRLGVMSVLVLAILIGSQGLWLWQQLEQEKQAFTLEVENSLQGMINFHALQGYSTPNPDKPSVATISMKETTNEQTNKDTSPALGKSEINTKNYIPDFALGKLIEASFTDISLWKGKFHLYVVDSLLQNNFPEFEKIQAYRMQLLKNDLAMDSLHMGKEMGKKWGNSPSILHVRIPLGTKGSYVFIADFQLKTFPFLRGMVYSIGISALAVVLVAIFLLWLLWKLQQQMAQLQWRERTVSGMVHDLKTPLSYVYTLLDYLASKEQLPAMQQQLRNASSNVYKLTHKMEILLTLFRAKKKKIVLECVPFNLAQKCRDLLSELELVYQDKQAEFKLSIPENLDIYVDPLYFEAALRNLLDNAFKYSDACAKLEIKAIREQKQLHICVTDSGKGIPQKEQRKIFQEFYRADNNSKGHGIGLAFTQQIVKAHRGRIRLESKLGEGSIFCIVLPEKVIV</sequence>
<feature type="domain" description="Histidine kinase" evidence="7">
    <location>
        <begin position="247"/>
        <end position="458"/>
    </location>
</feature>
<keyword evidence="6" id="KW-1133">Transmembrane helix</keyword>
<dbReference type="InterPro" id="IPR036097">
    <property type="entry name" value="HisK_dim/P_sf"/>
</dbReference>
<dbReference type="SUPFAM" id="SSF55874">
    <property type="entry name" value="ATPase domain of HSP90 chaperone/DNA topoisomerase II/histidine kinase"/>
    <property type="match status" value="1"/>
</dbReference>
<dbReference type="PANTHER" id="PTHR43547:SF2">
    <property type="entry name" value="HYBRID SIGNAL TRANSDUCTION HISTIDINE KINASE C"/>
    <property type="match status" value="1"/>
</dbReference>
<evidence type="ECO:0000256" key="3">
    <source>
        <dbReference type="ARBA" id="ARBA00022553"/>
    </source>
</evidence>
<dbReference type="InterPro" id="IPR003661">
    <property type="entry name" value="HisK_dim/P_dom"/>
</dbReference>
<dbReference type="InterPro" id="IPR005467">
    <property type="entry name" value="His_kinase_dom"/>
</dbReference>
<keyword evidence="6" id="KW-0812">Transmembrane</keyword>
<dbReference type="EMBL" id="MVDE01000005">
    <property type="protein sequence ID" value="PKQ68164.1"/>
    <property type="molecule type" value="Genomic_DNA"/>
</dbReference>
<dbReference type="EC" id="2.7.13.3" evidence="2"/>
<feature type="transmembrane region" description="Helical" evidence="6">
    <location>
        <begin position="206"/>
        <end position="229"/>
    </location>
</feature>
<evidence type="ECO:0000313" key="9">
    <source>
        <dbReference type="Proteomes" id="UP000233618"/>
    </source>
</evidence>
<dbReference type="InterPro" id="IPR003594">
    <property type="entry name" value="HATPase_dom"/>
</dbReference>
<evidence type="ECO:0000259" key="7">
    <source>
        <dbReference type="PROSITE" id="PS50109"/>
    </source>
</evidence>
<dbReference type="Gene3D" id="3.30.565.10">
    <property type="entry name" value="Histidine kinase-like ATPase, C-terminal domain"/>
    <property type="match status" value="1"/>
</dbReference>
<comment type="catalytic activity">
    <reaction evidence="1">
        <text>ATP + protein L-histidine = ADP + protein N-phospho-L-histidine.</text>
        <dbReference type="EC" id="2.7.13.3"/>
    </reaction>
</comment>
<name>A0A2N3ICT9_9BACT</name>
<evidence type="ECO:0000256" key="1">
    <source>
        <dbReference type="ARBA" id="ARBA00000085"/>
    </source>
</evidence>
<gene>
    <name evidence="8" type="ORF">BZG01_05300</name>
</gene>
<dbReference type="Pfam" id="PF02518">
    <property type="entry name" value="HATPase_c"/>
    <property type="match status" value="1"/>
</dbReference>
<evidence type="ECO:0000313" key="8">
    <source>
        <dbReference type="EMBL" id="PKQ68164.1"/>
    </source>
</evidence>
<dbReference type="Proteomes" id="UP000233618">
    <property type="component" value="Unassembled WGS sequence"/>
</dbReference>
<keyword evidence="6" id="KW-0472">Membrane</keyword>
<protein>
    <recommendedName>
        <fullName evidence="2">histidine kinase</fullName>
        <ecNumber evidence="2">2.7.13.3</ecNumber>
    </recommendedName>
</protein>
<dbReference type="SMART" id="SM00387">
    <property type="entry name" value="HATPase_c"/>
    <property type="match status" value="1"/>
</dbReference>
<evidence type="ECO:0000256" key="5">
    <source>
        <dbReference type="ARBA" id="ARBA00022777"/>
    </source>
</evidence>
<dbReference type="AlphaFoldDB" id="A0A2N3ICT9"/>
<dbReference type="PANTHER" id="PTHR43547">
    <property type="entry name" value="TWO-COMPONENT HISTIDINE KINASE"/>
    <property type="match status" value="1"/>
</dbReference>
<proteinExistence type="predicted"/>
<keyword evidence="4" id="KW-0808">Transferase</keyword>
<dbReference type="CDD" id="cd00075">
    <property type="entry name" value="HATPase"/>
    <property type="match status" value="1"/>
</dbReference>
<dbReference type="GO" id="GO:0000155">
    <property type="term" value="F:phosphorelay sensor kinase activity"/>
    <property type="evidence" value="ECO:0007669"/>
    <property type="project" value="InterPro"/>
</dbReference>
<dbReference type="CDD" id="cd00082">
    <property type="entry name" value="HisKA"/>
    <property type="match status" value="1"/>
</dbReference>
<dbReference type="InterPro" id="IPR004358">
    <property type="entry name" value="Sig_transdc_His_kin-like_C"/>
</dbReference>
<keyword evidence="9" id="KW-1185">Reference proteome</keyword>
<dbReference type="SUPFAM" id="SSF47384">
    <property type="entry name" value="Homodimeric domain of signal transducing histidine kinase"/>
    <property type="match status" value="1"/>
</dbReference>
<keyword evidence="3" id="KW-0597">Phosphoprotein</keyword>
<keyword evidence="5" id="KW-0418">Kinase</keyword>
<evidence type="ECO:0000256" key="6">
    <source>
        <dbReference type="SAM" id="Phobius"/>
    </source>
</evidence>
<dbReference type="InterPro" id="IPR036890">
    <property type="entry name" value="HATPase_C_sf"/>
</dbReference>
<dbReference type="PRINTS" id="PR00344">
    <property type="entry name" value="BCTRLSENSOR"/>
</dbReference>
<evidence type="ECO:0000256" key="4">
    <source>
        <dbReference type="ARBA" id="ARBA00022679"/>
    </source>
</evidence>
<accession>A0A2N3ICT9</accession>
<comment type="caution">
    <text evidence="8">The sequence shown here is derived from an EMBL/GenBank/DDBJ whole genome shotgun (WGS) entry which is preliminary data.</text>
</comment>
<organism evidence="8 9">
    <name type="scientific">Labilibaculum manganireducens</name>
    <dbReference type="NCBI Taxonomy" id="1940525"/>
    <lineage>
        <taxon>Bacteria</taxon>
        <taxon>Pseudomonadati</taxon>
        <taxon>Bacteroidota</taxon>
        <taxon>Bacteroidia</taxon>
        <taxon>Marinilabiliales</taxon>
        <taxon>Marinifilaceae</taxon>
        <taxon>Labilibaculum</taxon>
    </lineage>
</organism>
<reference evidence="8 9" key="1">
    <citation type="journal article" date="2017" name="Front. Microbiol.">
        <title>Labilibaculum manganireducens gen. nov., sp. nov. and Labilibaculum filiforme sp. nov., Novel Bacteroidetes Isolated from Subsurface Sediments of the Baltic Sea.</title>
        <authorList>
            <person name="Vandieken V."/>
            <person name="Marshall I.P."/>
            <person name="Niemann H."/>
            <person name="Engelen B."/>
            <person name="Cypionka H."/>
        </authorList>
    </citation>
    <scope>NUCLEOTIDE SEQUENCE [LARGE SCALE GENOMIC DNA]</scope>
    <source>
        <strain evidence="8 9">59.10-2M</strain>
    </source>
</reference>